<dbReference type="GO" id="GO:0003677">
    <property type="term" value="F:DNA binding"/>
    <property type="evidence" value="ECO:0007669"/>
    <property type="project" value="InterPro"/>
</dbReference>
<dbReference type="Gene3D" id="1.10.260.40">
    <property type="entry name" value="lambda repressor-like DNA-binding domains"/>
    <property type="match status" value="1"/>
</dbReference>
<dbReference type="AlphaFoldDB" id="A0A6M1R194"/>
<keyword evidence="3" id="KW-1185">Reference proteome</keyword>
<evidence type="ECO:0000259" key="1">
    <source>
        <dbReference type="PROSITE" id="PS50943"/>
    </source>
</evidence>
<gene>
    <name evidence="2" type="ORF">G5C66_12105</name>
</gene>
<dbReference type="EMBL" id="JAALAA010000009">
    <property type="protein sequence ID" value="NGN93482.1"/>
    <property type="molecule type" value="Genomic_DNA"/>
</dbReference>
<evidence type="ECO:0000313" key="3">
    <source>
        <dbReference type="Proteomes" id="UP000483261"/>
    </source>
</evidence>
<proteinExistence type="predicted"/>
<evidence type="ECO:0000313" key="2">
    <source>
        <dbReference type="EMBL" id="NGN93482.1"/>
    </source>
</evidence>
<dbReference type="InterPro" id="IPR010982">
    <property type="entry name" value="Lambda_DNA-bd_dom_sf"/>
</dbReference>
<dbReference type="SMART" id="SM00530">
    <property type="entry name" value="HTH_XRE"/>
    <property type="match status" value="1"/>
</dbReference>
<dbReference type="InterPro" id="IPR001387">
    <property type="entry name" value="Cro/C1-type_HTH"/>
</dbReference>
<sequence>MSDYHLTARSPEALGQALARLRAKRGVTQDELAEALGISRRYIYEVESGKPNLYATRIFELLRELGAHIEIHARVDDEGQH</sequence>
<feature type="domain" description="HTH cro/C1-type" evidence="1">
    <location>
        <begin position="18"/>
        <end position="72"/>
    </location>
</feature>
<dbReference type="CDD" id="cd00093">
    <property type="entry name" value="HTH_XRE"/>
    <property type="match status" value="1"/>
</dbReference>
<organism evidence="2 3">
    <name type="scientific">Nocardioides turkmenicus</name>
    <dbReference type="NCBI Taxonomy" id="2711220"/>
    <lineage>
        <taxon>Bacteria</taxon>
        <taxon>Bacillati</taxon>
        <taxon>Actinomycetota</taxon>
        <taxon>Actinomycetes</taxon>
        <taxon>Propionibacteriales</taxon>
        <taxon>Nocardioidaceae</taxon>
        <taxon>Nocardioides</taxon>
    </lineage>
</organism>
<dbReference type="Proteomes" id="UP000483261">
    <property type="component" value="Unassembled WGS sequence"/>
</dbReference>
<reference evidence="2 3" key="1">
    <citation type="submission" date="2020-02" db="EMBL/GenBank/DDBJ databases">
        <title>Whole-genome analyses of novel actinobacteria.</title>
        <authorList>
            <person name="Sahin N."/>
        </authorList>
    </citation>
    <scope>NUCLEOTIDE SEQUENCE [LARGE SCALE GENOMIC DNA]</scope>
    <source>
        <strain evidence="2 3">KC13</strain>
    </source>
</reference>
<dbReference type="Pfam" id="PF01381">
    <property type="entry name" value="HTH_3"/>
    <property type="match status" value="1"/>
</dbReference>
<dbReference type="RefSeq" id="WP_165111225.1">
    <property type="nucleotide sequence ID" value="NZ_JAALAA010000009.1"/>
</dbReference>
<dbReference type="PROSITE" id="PS50943">
    <property type="entry name" value="HTH_CROC1"/>
    <property type="match status" value="1"/>
</dbReference>
<dbReference type="SUPFAM" id="SSF47413">
    <property type="entry name" value="lambda repressor-like DNA-binding domains"/>
    <property type="match status" value="1"/>
</dbReference>
<accession>A0A6M1R194</accession>
<protein>
    <submittedName>
        <fullName evidence="2">Helix-turn-helix transcriptional regulator</fullName>
    </submittedName>
</protein>
<name>A0A6M1R194_9ACTN</name>
<comment type="caution">
    <text evidence="2">The sequence shown here is derived from an EMBL/GenBank/DDBJ whole genome shotgun (WGS) entry which is preliminary data.</text>
</comment>